<comment type="caution">
    <text evidence="2">The sequence shown here is derived from an EMBL/GenBank/DDBJ whole genome shotgun (WGS) entry which is preliminary data.</text>
</comment>
<accession>A0A9X2WBN0</accession>
<dbReference type="Pfam" id="PF21716">
    <property type="entry name" value="dnstrm_HI1420"/>
    <property type="match status" value="1"/>
</dbReference>
<evidence type="ECO:0000313" key="2">
    <source>
        <dbReference type="EMBL" id="MCT7357546.1"/>
    </source>
</evidence>
<proteinExistence type="predicted"/>
<dbReference type="PANTHER" id="PTHR40275">
    <property type="entry name" value="SSL7038 PROTEIN"/>
    <property type="match status" value="1"/>
</dbReference>
<gene>
    <name evidence="2" type="ORF">NYR02_00730</name>
</gene>
<sequence>MTTKTKAFDAAEYLETEDDIREFLSRAAEDGNTQHLVHCLGVAARAKGMTEVAAKAGVTRASLYKSLEEGANPKLDTISKVLGVFGCKLSITPDDSHRHA</sequence>
<dbReference type="AlphaFoldDB" id="A0A9X2WBN0"/>
<evidence type="ECO:0000313" key="3">
    <source>
        <dbReference type="Proteomes" id="UP001147830"/>
    </source>
</evidence>
<dbReference type="SUPFAM" id="SSF47413">
    <property type="entry name" value="lambda repressor-like DNA-binding domains"/>
    <property type="match status" value="1"/>
</dbReference>
<dbReference type="NCBIfam" id="TIGR02684">
    <property type="entry name" value="dnstrm_HI1420"/>
    <property type="match status" value="1"/>
</dbReference>
<dbReference type="InterPro" id="IPR001387">
    <property type="entry name" value="Cro/C1-type_HTH"/>
</dbReference>
<organism evidence="2 3">
    <name type="scientific">Thalassolituus pacificus</name>
    <dbReference type="NCBI Taxonomy" id="2975440"/>
    <lineage>
        <taxon>Bacteria</taxon>
        <taxon>Pseudomonadati</taxon>
        <taxon>Pseudomonadota</taxon>
        <taxon>Gammaproteobacteria</taxon>
        <taxon>Oceanospirillales</taxon>
        <taxon>Oceanospirillaceae</taxon>
        <taxon>Thalassolituus</taxon>
    </lineage>
</organism>
<dbReference type="EMBL" id="JAOANI010000002">
    <property type="protein sequence ID" value="MCT7357546.1"/>
    <property type="molecule type" value="Genomic_DNA"/>
</dbReference>
<reference evidence="2" key="1">
    <citation type="journal article" date="2022" name="Front. Microbiol.">
        <title>Genome-based taxonomic rearrangement of Oceanobacter-related bacteria including the description of Thalassolituus hydrocarbonoclasticus sp. nov. and Thalassolituus pacificus sp. nov. and emended description of the genus Thalassolituus.</title>
        <authorList>
            <person name="Dong C."/>
            <person name="Wei L."/>
            <person name="Wang J."/>
            <person name="Lai Q."/>
            <person name="Huang Z."/>
            <person name="Shao Z."/>
        </authorList>
    </citation>
    <scope>NUCLEOTIDE SEQUENCE</scope>
    <source>
        <strain evidence="2">59MF3M-4</strain>
    </source>
</reference>
<dbReference type="Gene3D" id="1.10.260.40">
    <property type="entry name" value="lambda repressor-like DNA-binding domains"/>
    <property type="match status" value="1"/>
</dbReference>
<protein>
    <submittedName>
        <fullName evidence="2">Addiction module antidote protein</fullName>
    </submittedName>
</protein>
<dbReference type="GO" id="GO:0003677">
    <property type="term" value="F:DNA binding"/>
    <property type="evidence" value="ECO:0007669"/>
    <property type="project" value="InterPro"/>
</dbReference>
<dbReference type="InterPro" id="IPR014057">
    <property type="entry name" value="HI1420"/>
</dbReference>
<feature type="domain" description="HTH cro/C1-type" evidence="1">
    <location>
        <begin position="49"/>
        <end position="96"/>
    </location>
</feature>
<keyword evidence="3" id="KW-1185">Reference proteome</keyword>
<dbReference type="InterPro" id="IPR010982">
    <property type="entry name" value="Lambda_DNA-bd_dom_sf"/>
</dbReference>
<dbReference type="RefSeq" id="WP_260974479.1">
    <property type="nucleotide sequence ID" value="NZ_JAOANI010000002.1"/>
</dbReference>
<name>A0A9X2WBN0_9GAMM</name>
<dbReference type="PROSITE" id="PS50943">
    <property type="entry name" value="HTH_CROC1"/>
    <property type="match status" value="1"/>
</dbReference>
<dbReference type="PANTHER" id="PTHR40275:SF1">
    <property type="entry name" value="SSL7038 PROTEIN"/>
    <property type="match status" value="1"/>
</dbReference>
<dbReference type="CDD" id="cd00093">
    <property type="entry name" value="HTH_XRE"/>
    <property type="match status" value="1"/>
</dbReference>
<evidence type="ECO:0000259" key="1">
    <source>
        <dbReference type="PROSITE" id="PS50943"/>
    </source>
</evidence>
<reference evidence="2" key="2">
    <citation type="submission" date="2022-08" db="EMBL/GenBank/DDBJ databases">
        <authorList>
            <person name="Dong C."/>
        </authorList>
    </citation>
    <scope>NUCLEOTIDE SEQUENCE</scope>
    <source>
        <strain evidence="2">59MF3M-4</strain>
    </source>
</reference>
<dbReference type="Proteomes" id="UP001147830">
    <property type="component" value="Unassembled WGS sequence"/>
</dbReference>